<dbReference type="EMBL" id="JBHSED010000055">
    <property type="protein sequence ID" value="MFC4306058.1"/>
    <property type="molecule type" value="Genomic_DNA"/>
</dbReference>
<comment type="caution">
    <text evidence="1">The sequence shown here is derived from an EMBL/GenBank/DDBJ whole genome shotgun (WGS) entry which is preliminary data.</text>
</comment>
<evidence type="ECO:0000313" key="1">
    <source>
        <dbReference type="EMBL" id="MFC4306058.1"/>
    </source>
</evidence>
<accession>A0ABV8SEP8</accession>
<keyword evidence="2" id="KW-1185">Reference proteome</keyword>
<gene>
    <name evidence="1" type="ORF">ACFO1S_21745</name>
</gene>
<organism evidence="1 2">
    <name type="scientific">Cohnella boryungensis</name>
    <dbReference type="NCBI Taxonomy" id="768479"/>
    <lineage>
        <taxon>Bacteria</taxon>
        <taxon>Bacillati</taxon>
        <taxon>Bacillota</taxon>
        <taxon>Bacilli</taxon>
        <taxon>Bacillales</taxon>
        <taxon>Paenibacillaceae</taxon>
        <taxon>Cohnella</taxon>
    </lineage>
</organism>
<dbReference type="Proteomes" id="UP001595755">
    <property type="component" value="Unassembled WGS sequence"/>
</dbReference>
<evidence type="ECO:0000313" key="2">
    <source>
        <dbReference type="Proteomes" id="UP001595755"/>
    </source>
</evidence>
<name>A0ABV8SEP8_9BACL</name>
<proteinExistence type="predicted"/>
<dbReference type="RefSeq" id="WP_204606375.1">
    <property type="nucleotide sequence ID" value="NZ_JBHSED010000055.1"/>
</dbReference>
<reference evidence="2" key="1">
    <citation type="journal article" date="2019" name="Int. J. Syst. Evol. Microbiol.">
        <title>The Global Catalogue of Microorganisms (GCM) 10K type strain sequencing project: providing services to taxonomists for standard genome sequencing and annotation.</title>
        <authorList>
            <consortium name="The Broad Institute Genomics Platform"/>
            <consortium name="The Broad Institute Genome Sequencing Center for Infectious Disease"/>
            <person name="Wu L."/>
            <person name="Ma J."/>
        </authorList>
    </citation>
    <scope>NUCLEOTIDE SEQUENCE [LARGE SCALE GENOMIC DNA]</scope>
    <source>
        <strain evidence="2">CGMCC 4.1641</strain>
    </source>
</reference>
<sequence>MARCLFAGEQDAKELRAKDQQLRDLSWELKRKEAALTETADLLVLRKKGPSDLGMWYNTEHRYSGLNFLTPSQRHDELVEQIFDRRKQVYETAKAAHPARWSGDTRDWRLVSYNLYEKPGYLKDIRVPPKSPEFLAQNGSHNTIFTLRSVAEESDWSIFSLQ</sequence>
<protein>
    <submittedName>
        <fullName evidence="1">Uncharacterized protein</fullName>
    </submittedName>
</protein>